<dbReference type="Proteomes" id="UP000595618">
    <property type="component" value="Chromosome"/>
</dbReference>
<dbReference type="GO" id="GO:0004523">
    <property type="term" value="F:RNA-DNA hybrid ribonuclease activity"/>
    <property type="evidence" value="ECO:0007669"/>
    <property type="project" value="InterPro"/>
</dbReference>
<evidence type="ECO:0000259" key="1">
    <source>
        <dbReference type="PROSITE" id="PS50879"/>
    </source>
</evidence>
<dbReference type="PANTHER" id="PTHR46387:SF2">
    <property type="entry name" value="RIBONUCLEASE HI"/>
    <property type="match status" value="1"/>
</dbReference>
<evidence type="ECO:0000313" key="3">
    <source>
        <dbReference type="Proteomes" id="UP000595618"/>
    </source>
</evidence>
<accession>A0A7T5UR29</accession>
<reference evidence="2 3" key="1">
    <citation type="submission" date="2020-07" db="EMBL/GenBank/DDBJ databases">
        <title>Huge and variable diversity of episymbiotic CPR bacteria and DPANN archaea in groundwater ecosystems.</title>
        <authorList>
            <person name="He C.Y."/>
            <person name="Keren R."/>
            <person name="Whittaker M."/>
            <person name="Farag I.F."/>
            <person name="Doudna J."/>
            <person name="Cate J.H.D."/>
            <person name="Banfield J.F."/>
        </authorList>
    </citation>
    <scope>NUCLEOTIDE SEQUENCE [LARGE SCALE GENOMIC DNA]</scope>
    <source>
        <strain evidence="2">NC_groundwater_541_Ag_S-0.1um_46_50</strain>
    </source>
</reference>
<dbReference type="AlphaFoldDB" id="A0A7T5UR29"/>
<dbReference type="InterPro" id="IPR036397">
    <property type="entry name" value="RNaseH_sf"/>
</dbReference>
<dbReference type="CDD" id="cd09279">
    <property type="entry name" value="RNase_HI_like"/>
    <property type="match status" value="1"/>
</dbReference>
<evidence type="ECO:0000313" key="2">
    <source>
        <dbReference type="EMBL" id="QQG45051.1"/>
    </source>
</evidence>
<dbReference type="GO" id="GO:0003676">
    <property type="term" value="F:nucleic acid binding"/>
    <property type="evidence" value="ECO:0007669"/>
    <property type="project" value="InterPro"/>
</dbReference>
<feature type="domain" description="RNase H type-1" evidence="1">
    <location>
        <begin position="13"/>
        <end position="150"/>
    </location>
</feature>
<dbReference type="InterPro" id="IPR012337">
    <property type="entry name" value="RNaseH-like_sf"/>
</dbReference>
<dbReference type="Gene3D" id="3.30.420.10">
    <property type="entry name" value="Ribonuclease H-like superfamily/Ribonuclease H"/>
    <property type="match status" value="1"/>
</dbReference>
<dbReference type="EMBL" id="CP066690">
    <property type="protein sequence ID" value="QQG45051.1"/>
    <property type="molecule type" value="Genomic_DNA"/>
</dbReference>
<dbReference type="Pfam" id="PF13456">
    <property type="entry name" value="RVT_3"/>
    <property type="match status" value="1"/>
</dbReference>
<dbReference type="SUPFAM" id="SSF53098">
    <property type="entry name" value="Ribonuclease H-like"/>
    <property type="match status" value="1"/>
</dbReference>
<protein>
    <submittedName>
        <fullName evidence="2">Ribonuclease HI family protein</fullName>
    </submittedName>
</protein>
<proteinExistence type="predicted"/>
<name>A0A7T5UR29_9BACT</name>
<dbReference type="InterPro" id="IPR002156">
    <property type="entry name" value="RNaseH_domain"/>
</dbReference>
<dbReference type="PROSITE" id="PS50879">
    <property type="entry name" value="RNASE_H_1"/>
    <property type="match status" value="1"/>
</dbReference>
<organism evidence="2 3">
    <name type="scientific">Candidatus Sungiibacteriota bacterium</name>
    <dbReference type="NCBI Taxonomy" id="2750080"/>
    <lineage>
        <taxon>Bacteria</taxon>
        <taxon>Candidatus Sungiibacteriota</taxon>
    </lineage>
</organism>
<dbReference type="PANTHER" id="PTHR46387">
    <property type="entry name" value="POLYNUCLEOTIDYL TRANSFERASE, RIBONUCLEASE H-LIKE SUPERFAMILY PROTEIN"/>
    <property type="match status" value="1"/>
</dbReference>
<gene>
    <name evidence="2" type="ORF">HYW89_03550</name>
</gene>
<sequence>MIIGLDKLSIYKSMEKFIVYTDGGARGNPGPAAIGAVIKDSSGRTLKSYGEAIGKATNNEAEYRAVIFALQKIKALIGKEGTKKLTVEVNMDSELVARQLGGEYKIEEERLFPHFIKVWNLKIDFGKIIFRHVPREKNKEADRLVNEALDRRQRPLL</sequence>